<comment type="caution">
    <text evidence="3">The sequence shown here is derived from an EMBL/GenBank/DDBJ whole genome shotgun (WGS) entry which is preliminary data.</text>
</comment>
<evidence type="ECO:0000313" key="3">
    <source>
        <dbReference type="EMBL" id="CAK1552998.1"/>
    </source>
</evidence>
<accession>A0AAV1JUK5</accession>
<dbReference type="Proteomes" id="UP001497472">
    <property type="component" value="Unassembled WGS sequence"/>
</dbReference>
<evidence type="ECO:0000256" key="2">
    <source>
        <dbReference type="SAM" id="SignalP"/>
    </source>
</evidence>
<feature type="region of interest" description="Disordered" evidence="1">
    <location>
        <begin position="227"/>
        <end position="249"/>
    </location>
</feature>
<gene>
    <name evidence="3" type="ORF">LNINA_LOCUS12018</name>
</gene>
<dbReference type="EMBL" id="CAVLEF010000203">
    <property type="protein sequence ID" value="CAK1552998.1"/>
    <property type="molecule type" value="Genomic_DNA"/>
</dbReference>
<sequence length="249" mass="26490">MKFLIVFALVAAASAAPQQRFNIGDIGNIINAINNPSTHPNMESAFWQMLLKALNIKPPTTDVSVGPAIIEKPSEDISMGPAIIEKPSEDISMGPAIIENPSEDISMGPAIIEKPSEDISMGPAIIENPDNAVVGPALVEEPAEIDTNPALVPEGFPAGFNPFNFKGPLVQVVVNVDSESDAVSVDQINNPEQVDINPAPVIIDDGEQAEIKPDPVIIVDNEPEVDAENINIEKPSLTPEVTNPTEQLN</sequence>
<organism evidence="3 4">
    <name type="scientific">Leptosia nina</name>
    <dbReference type="NCBI Taxonomy" id="320188"/>
    <lineage>
        <taxon>Eukaryota</taxon>
        <taxon>Metazoa</taxon>
        <taxon>Ecdysozoa</taxon>
        <taxon>Arthropoda</taxon>
        <taxon>Hexapoda</taxon>
        <taxon>Insecta</taxon>
        <taxon>Pterygota</taxon>
        <taxon>Neoptera</taxon>
        <taxon>Endopterygota</taxon>
        <taxon>Lepidoptera</taxon>
        <taxon>Glossata</taxon>
        <taxon>Ditrysia</taxon>
        <taxon>Papilionoidea</taxon>
        <taxon>Pieridae</taxon>
        <taxon>Pierinae</taxon>
        <taxon>Leptosia</taxon>
    </lineage>
</organism>
<evidence type="ECO:0000313" key="4">
    <source>
        <dbReference type="Proteomes" id="UP001497472"/>
    </source>
</evidence>
<feature type="signal peptide" evidence="2">
    <location>
        <begin position="1"/>
        <end position="15"/>
    </location>
</feature>
<feature type="chain" id="PRO_5043987579" evidence="2">
    <location>
        <begin position="16"/>
        <end position="249"/>
    </location>
</feature>
<proteinExistence type="predicted"/>
<protein>
    <submittedName>
        <fullName evidence="3">Uncharacterized protein</fullName>
    </submittedName>
</protein>
<name>A0AAV1JUK5_9NEOP</name>
<feature type="compositionally biased region" description="Polar residues" evidence="1">
    <location>
        <begin position="239"/>
        <end position="249"/>
    </location>
</feature>
<reference evidence="3 4" key="1">
    <citation type="submission" date="2023-11" db="EMBL/GenBank/DDBJ databases">
        <authorList>
            <person name="Okamura Y."/>
        </authorList>
    </citation>
    <scope>NUCLEOTIDE SEQUENCE [LARGE SCALE GENOMIC DNA]</scope>
</reference>
<evidence type="ECO:0000256" key="1">
    <source>
        <dbReference type="SAM" id="MobiDB-lite"/>
    </source>
</evidence>
<keyword evidence="2" id="KW-0732">Signal</keyword>
<keyword evidence="4" id="KW-1185">Reference proteome</keyword>
<dbReference type="AlphaFoldDB" id="A0AAV1JUK5"/>